<proteinExistence type="predicted"/>
<gene>
    <name evidence="1" type="ORF">FRE64_12800</name>
</gene>
<accession>A0A5B8NP60</accession>
<dbReference type="EMBL" id="CP042326">
    <property type="protein sequence ID" value="QDZ40747.1"/>
    <property type="molecule type" value="Genomic_DNA"/>
</dbReference>
<keyword evidence="2" id="KW-1185">Reference proteome</keyword>
<dbReference type="Proteomes" id="UP000318453">
    <property type="component" value="Chromosome"/>
</dbReference>
<dbReference type="AlphaFoldDB" id="A0A5B8NP60"/>
<sequence length="190" mass="21703">MVANWAYLRSLQYFGDKPARRETGYSLLPKYLEVIAKQDPQFIQAYRFIAPVSSIYAGRPQETIHWLERALEEMSPEAPLAYVVWVHKAHDELLFLGDAQAASKSYKMAAEWASKNPDTERNANSLRRTAEFIEENPTSPIPKIGSWGMVLRHTPDQEVQEIAIENIQELGGDVIVDEQGRVQIEFPEED</sequence>
<evidence type="ECO:0008006" key="3">
    <source>
        <dbReference type="Google" id="ProtNLM"/>
    </source>
</evidence>
<dbReference type="OrthoDB" id="480631at2"/>
<organism evidence="1 2">
    <name type="scientific">Euhalothece natronophila Z-M001</name>
    <dbReference type="NCBI Taxonomy" id="522448"/>
    <lineage>
        <taxon>Bacteria</taxon>
        <taxon>Bacillati</taxon>
        <taxon>Cyanobacteriota</taxon>
        <taxon>Cyanophyceae</taxon>
        <taxon>Oscillatoriophycideae</taxon>
        <taxon>Chroococcales</taxon>
        <taxon>Halothecacae</taxon>
        <taxon>Halothece cluster</taxon>
        <taxon>Euhalothece</taxon>
    </lineage>
</organism>
<evidence type="ECO:0000313" key="1">
    <source>
        <dbReference type="EMBL" id="QDZ40747.1"/>
    </source>
</evidence>
<protein>
    <recommendedName>
        <fullName evidence="3">Tetratricopeptide repeat protein</fullName>
    </recommendedName>
</protein>
<dbReference type="RefSeq" id="WP_146296587.1">
    <property type="nucleotide sequence ID" value="NZ_CP042326.1"/>
</dbReference>
<evidence type="ECO:0000313" key="2">
    <source>
        <dbReference type="Proteomes" id="UP000318453"/>
    </source>
</evidence>
<dbReference type="KEGG" id="enn:FRE64_12800"/>
<reference evidence="1 2" key="1">
    <citation type="submission" date="2019-08" db="EMBL/GenBank/DDBJ databases">
        <title>Carotenoids and Carotenoid Binding Proteins in the Halophilic Cyanobacterium Euhalothece sp. ZM00.</title>
        <authorList>
            <person name="Cho S.M."/>
            <person name="Song J.Y."/>
            <person name="Park Y.-I."/>
        </authorList>
    </citation>
    <scope>NUCLEOTIDE SEQUENCE [LARGE SCALE GENOMIC DNA]</scope>
    <source>
        <strain evidence="1 2">Z-M001</strain>
    </source>
</reference>
<name>A0A5B8NP60_9CHRO</name>